<dbReference type="CDD" id="cd01610">
    <property type="entry name" value="PAP2_like"/>
    <property type="match status" value="1"/>
</dbReference>
<dbReference type="GO" id="GO:0000427">
    <property type="term" value="C:plastid-encoded plastid RNA polymerase complex"/>
    <property type="evidence" value="ECO:0007669"/>
    <property type="project" value="InterPro"/>
</dbReference>
<reference evidence="3" key="1">
    <citation type="submission" date="2020-10" db="EMBL/GenBank/DDBJ databases">
        <authorList>
            <person name="Han B."/>
            <person name="Lu T."/>
            <person name="Zhao Q."/>
            <person name="Huang X."/>
            <person name="Zhao Y."/>
        </authorList>
    </citation>
    <scope>NUCLEOTIDE SEQUENCE</scope>
</reference>
<protein>
    <recommendedName>
        <fullName evidence="2">S1 motif domain-containing protein</fullName>
    </recommendedName>
</protein>
<dbReference type="EMBL" id="CAJGYO010000006">
    <property type="protein sequence ID" value="CAD6235595.1"/>
    <property type="molecule type" value="Genomic_DNA"/>
</dbReference>
<dbReference type="PANTHER" id="PTHR36371:SF1">
    <property type="entry name" value="PROTEIN PLASTID TRANSCRIPTIONALLY ACTIVE 10"/>
    <property type="match status" value="1"/>
</dbReference>
<evidence type="ECO:0000313" key="3">
    <source>
        <dbReference type="EMBL" id="CAD6235595.1"/>
    </source>
</evidence>
<dbReference type="InterPro" id="IPR003029">
    <property type="entry name" value="S1_domain"/>
</dbReference>
<dbReference type="AlphaFoldDB" id="A0A811P2T5"/>
<dbReference type="GO" id="GO:0003723">
    <property type="term" value="F:RNA binding"/>
    <property type="evidence" value="ECO:0007669"/>
    <property type="project" value="InterPro"/>
</dbReference>
<dbReference type="InterPro" id="IPR003832">
    <property type="entry name" value="DUF212"/>
</dbReference>
<keyword evidence="4" id="KW-1185">Reference proteome</keyword>
<sequence length="870" mass="100819">MATTPPAAATFLHHHLPFPSLRPKTLLRRRLAASINPSPPDETPAADPPVIPSISIKNTEPEEVARRRSWVEHGWAPWEEIMTPEVAFARHSLNEGEEVPLQSPESLEAFRMLTPSYRKKVEAEPGYLERLFATRDTPEPLETTWAGRLPLRLVPPRDWPPPGWKVDPDELEFIREAHREASERLDMEAAAAAGVTNVEKLEDAPQDLALDRYKMFLKQYKEWVEANRDRLEQESYQFDQDYFPGRRKRGKNYSEDMHELPFYYPGQICYGQVTTVHLYQGAFVNIGCVHEGWVPIKGNDWYWIRHHIKPGMKVYVEILAKRDPYRFRFPLEMRFVYPNIDHLIFNRFDFPPIFHHKEDTNLEQLWLWEWHNAEQMILDYEEQNPDKFKDTTYESTVDSSSIDEENRVEYTEGYFKETLLKKKVVNISVKELDLDAASAERQLIKKLKKEAEERGEEYKVGKLRRNKEMDEYDLMQWRRSFEEREALIRDICWSPGRYDIDETEVYGKDYYDPEKPMYRYDYWGEPKNTEKTKLERDVERHNQQVVGDAKKWCEMSYDDYVRKKLRLEAAEARERQRKASEPQEDEEYDDGMDLDLKKMTNPRAPHNRERQAGLGRAAPRRLDRPSRSQGLSFGHGDGGADDASSPPPPGGFSYLAVFHNYPLVAALLGFAIAQSIKFFVTWYKENRWDPKQLIGSGGMPSSHSATVTALAVAIGFQDGFNCSLFATATIFASVVMYDASGIRLHAGKQAEVLNQIVCELPSEHPLSETIPLRELLGHTPTQLRQCHYLLVAYIYELPFLCVPKFLGAKLVPEDKLSRDLGHALSDTDAFLYESAVRALQYLILTRLDISFAINKICQFNLDSLMFTVGL</sequence>
<evidence type="ECO:0000313" key="4">
    <source>
        <dbReference type="Proteomes" id="UP000604825"/>
    </source>
</evidence>
<dbReference type="SUPFAM" id="SSF50249">
    <property type="entry name" value="Nucleic acid-binding proteins"/>
    <property type="match status" value="1"/>
</dbReference>
<dbReference type="OrthoDB" id="514964at2759"/>
<dbReference type="Proteomes" id="UP000604825">
    <property type="component" value="Unassembled WGS sequence"/>
</dbReference>
<dbReference type="PANTHER" id="PTHR36371">
    <property type="entry name" value="PROTEIN PLASTID TRANSCRIPTIONALLY ACTIVE 10"/>
    <property type="match status" value="1"/>
</dbReference>
<dbReference type="InterPro" id="IPR012340">
    <property type="entry name" value="NA-bd_OB-fold"/>
</dbReference>
<name>A0A811P2T5_9POAL</name>
<accession>A0A811P2T5</accession>
<proteinExistence type="predicted"/>
<comment type="caution">
    <text evidence="3">The sequence shown here is derived from an EMBL/GenBank/DDBJ whole genome shotgun (WGS) entry which is preliminary data.</text>
</comment>
<organism evidence="3 4">
    <name type="scientific">Miscanthus lutarioriparius</name>
    <dbReference type="NCBI Taxonomy" id="422564"/>
    <lineage>
        <taxon>Eukaryota</taxon>
        <taxon>Viridiplantae</taxon>
        <taxon>Streptophyta</taxon>
        <taxon>Embryophyta</taxon>
        <taxon>Tracheophyta</taxon>
        <taxon>Spermatophyta</taxon>
        <taxon>Magnoliopsida</taxon>
        <taxon>Liliopsida</taxon>
        <taxon>Poales</taxon>
        <taxon>Poaceae</taxon>
        <taxon>PACMAD clade</taxon>
        <taxon>Panicoideae</taxon>
        <taxon>Andropogonodae</taxon>
        <taxon>Andropogoneae</taxon>
        <taxon>Saccharinae</taxon>
        <taxon>Miscanthus</taxon>
    </lineage>
</organism>
<dbReference type="GO" id="GO:0009507">
    <property type="term" value="C:chloroplast"/>
    <property type="evidence" value="ECO:0007669"/>
    <property type="project" value="TreeGrafter"/>
</dbReference>
<dbReference type="InterPro" id="IPR044967">
    <property type="entry name" value="PTAC10"/>
</dbReference>
<feature type="region of interest" description="Disordered" evidence="1">
    <location>
        <begin position="573"/>
        <end position="646"/>
    </location>
</feature>
<feature type="region of interest" description="Disordered" evidence="1">
    <location>
        <begin position="34"/>
        <end position="54"/>
    </location>
</feature>
<evidence type="ECO:0000256" key="1">
    <source>
        <dbReference type="SAM" id="MobiDB-lite"/>
    </source>
</evidence>
<feature type="compositionally biased region" description="Acidic residues" evidence="1">
    <location>
        <begin position="582"/>
        <end position="593"/>
    </location>
</feature>
<dbReference type="Pfam" id="PF02681">
    <property type="entry name" value="DUF212"/>
    <property type="match status" value="1"/>
</dbReference>
<evidence type="ECO:0000259" key="2">
    <source>
        <dbReference type="PROSITE" id="PS50126"/>
    </source>
</evidence>
<dbReference type="PROSITE" id="PS50126">
    <property type="entry name" value="S1"/>
    <property type="match status" value="1"/>
</dbReference>
<feature type="domain" description="S1 motif" evidence="2">
    <location>
        <begin position="266"/>
        <end position="334"/>
    </location>
</feature>
<gene>
    <name evidence="3" type="ORF">NCGR_LOCUS23780</name>
</gene>
<feature type="compositionally biased region" description="Pro residues" evidence="1">
    <location>
        <begin position="37"/>
        <end position="51"/>
    </location>
</feature>